<keyword evidence="3" id="KW-1185">Reference proteome</keyword>
<organism evidence="2 3">
    <name type="scientific">Spirosoma pollinicola</name>
    <dbReference type="NCBI Taxonomy" id="2057025"/>
    <lineage>
        <taxon>Bacteria</taxon>
        <taxon>Pseudomonadati</taxon>
        <taxon>Bacteroidota</taxon>
        <taxon>Cytophagia</taxon>
        <taxon>Cytophagales</taxon>
        <taxon>Cytophagaceae</taxon>
        <taxon>Spirosoma</taxon>
    </lineage>
</organism>
<sequence>MKSTLFMMAAFTASLLSFSACKDDSSPSPVGLPYQSSFQRDTDGWVAGITDYSSAQDSIMAFKSALKGLPTPLDTTRKSIMVSSMNRSDDAFMFLKKKVTGLTPNTNYSLVFEVELASQYASNSIGIGGSPGGSVFLKAGASAIEPVKVLKDGFYTISIDKGAQNNDGKDAVIIGDIGTGTDTVGYKLITRSNASKPFVAKSNAQGELWLVVGTDSGFEGLTTLYYSKIRVTPSATM</sequence>
<name>A0A2K8YWT7_9BACT</name>
<accession>A0A2K8YWT7</accession>
<dbReference type="AlphaFoldDB" id="A0A2K8YWT7"/>
<dbReference type="KEGG" id="spir:CWM47_09645"/>
<dbReference type="EMBL" id="CP025096">
    <property type="protein sequence ID" value="AUD02054.1"/>
    <property type="molecule type" value="Genomic_DNA"/>
</dbReference>
<evidence type="ECO:0000256" key="1">
    <source>
        <dbReference type="SAM" id="SignalP"/>
    </source>
</evidence>
<dbReference type="PROSITE" id="PS51257">
    <property type="entry name" value="PROKAR_LIPOPROTEIN"/>
    <property type="match status" value="1"/>
</dbReference>
<dbReference type="RefSeq" id="WP_100987774.1">
    <property type="nucleotide sequence ID" value="NZ_CP025096.1"/>
</dbReference>
<proteinExistence type="predicted"/>
<gene>
    <name evidence="2" type="ORF">CWM47_09645</name>
</gene>
<feature type="chain" id="PRO_5014901236" description="Lipoprotein" evidence="1">
    <location>
        <begin position="23"/>
        <end position="237"/>
    </location>
</feature>
<evidence type="ECO:0008006" key="4">
    <source>
        <dbReference type="Google" id="ProtNLM"/>
    </source>
</evidence>
<dbReference type="OrthoDB" id="2781053at2"/>
<reference evidence="2 3" key="1">
    <citation type="submission" date="2017-11" db="EMBL/GenBank/DDBJ databases">
        <title>Taxonomic description and genome sequences of Spirosoma HA7 sp. nov., isolated from pollen microhabitat of Corylus avellana.</title>
        <authorList>
            <person name="Ambika Manirajan B."/>
            <person name="Suarez C."/>
            <person name="Ratering S."/>
            <person name="Geissler-Plaum R."/>
            <person name="Cardinale M."/>
            <person name="Sylvia S."/>
        </authorList>
    </citation>
    <scope>NUCLEOTIDE SEQUENCE [LARGE SCALE GENOMIC DNA]</scope>
    <source>
        <strain evidence="2 3">HA7</strain>
    </source>
</reference>
<evidence type="ECO:0000313" key="3">
    <source>
        <dbReference type="Proteomes" id="UP000232883"/>
    </source>
</evidence>
<dbReference type="Proteomes" id="UP000232883">
    <property type="component" value="Chromosome"/>
</dbReference>
<keyword evidence="1" id="KW-0732">Signal</keyword>
<feature type="signal peptide" evidence="1">
    <location>
        <begin position="1"/>
        <end position="22"/>
    </location>
</feature>
<evidence type="ECO:0000313" key="2">
    <source>
        <dbReference type="EMBL" id="AUD02054.1"/>
    </source>
</evidence>
<protein>
    <recommendedName>
        <fullName evidence="4">Lipoprotein</fullName>
    </recommendedName>
</protein>